<evidence type="ECO:0000256" key="1">
    <source>
        <dbReference type="ARBA" id="ARBA00022485"/>
    </source>
</evidence>
<dbReference type="Proteomes" id="UP001595755">
    <property type="component" value="Unassembled WGS sequence"/>
</dbReference>
<dbReference type="Pfam" id="PF13183">
    <property type="entry name" value="Fer4_8"/>
    <property type="match status" value="1"/>
</dbReference>
<evidence type="ECO:0000313" key="10">
    <source>
        <dbReference type="Proteomes" id="UP001595755"/>
    </source>
</evidence>
<reference evidence="10" key="1">
    <citation type="journal article" date="2019" name="Int. J. Syst. Evol. Microbiol.">
        <title>The Global Catalogue of Microorganisms (GCM) 10K type strain sequencing project: providing services to taxonomists for standard genome sequencing and annotation.</title>
        <authorList>
            <consortium name="The Broad Institute Genomics Platform"/>
            <consortium name="The Broad Institute Genome Sequencing Center for Infectious Disease"/>
            <person name="Wu L."/>
            <person name="Ma J."/>
        </authorList>
    </citation>
    <scope>NUCLEOTIDE SEQUENCE [LARGE SCALE GENOMIC DNA]</scope>
    <source>
        <strain evidence="10">CGMCC 4.1641</strain>
    </source>
</reference>
<evidence type="ECO:0000256" key="2">
    <source>
        <dbReference type="ARBA" id="ARBA00022723"/>
    </source>
</evidence>
<feature type="transmembrane region" description="Helical" evidence="7">
    <location>
        <begin position="143"/>
        <end position="162"/>
    </location>
</feature>
<dbReference type="SUPFAM" id="SSF103501">
    <property type="entry name" value="Respiratory nitrate reductase 1 gamma chain"/>
    <property type="match status" value="1"/>
</dbReference>
<feature type="transmembrane region" description="Helical" evidence="7">
    <location>
        <begin position="105"/>
        <end position="123"/>
    </location>
</feature>
<dbReference type="PROSITE" id="PS00198">
    <property type="entry name" value="4FE4S_FER_1"/>
    <property type="match status" value="2"/>
</dbReference>
<dbReference type="RefSeq" id="WP_204601007.1">
    <property type="nucleotide sequence ID" value="NZ_JBHSED010000003.1"/>
</dbReference>
<keyword evidence="7" id="KW-1133">Transmembrane helix</keyword>
<keyword evidence="7" id="KW-0472">Membrane</keyword>
<name>A0ABV8S3G2_9BACL</name>
<comment type="caution">
    <text evidence="9">The sequence shown here is derived from an EMBL/GenBank/DDBJ whole genome shotgun (WGS) entry which is preliminary data.</text>
</comment>
<sequence length="705" mass="78005">MGGSINGWIVAAVVLSGLGVFAWVVVGKIRLIAGGAPEGGMKLEWRRAVQAGEQAFGHRRLMQDRRSGAMHAVIFYGFVMLQLGALEILWKGLAGSPIPWADNKVFSMLQETTVAAVLLAVFYGAYRRYGEKLPRLPGGWKPLLVLLWITALLLSVVATLAFDRLREGTGASGFAPLSSAAASVLPANAAQTGYEVSWWAHLLIMLGFLIYVPLSKHFHIFMAPVNWLLRPIGPPKLAKLDLENENAEKFGMNSVDDLTRKTRLDLFACVECGRCTSVCPAANTDKGLSPMHLMTKLRDALQGKDRIFRPGAHAWLREAGEPSAAADAMDIRRTMAWQKEGWAKRGRESGDGGAGTSPGASGPARRPELIGEVVTEQELWACTTCRHCEESCPVGNLQLAPLMEMRRYLVLTEGKMPPEARRTLQNIDRQSNPWGFPRQDRTAWMEEFAAKEGRPIPTLRDRPNPDWLWWVGSMGAYDLRTRRVTFALARLLLESGVSFAVLGAEERNSGDTPRRLGDEFLFQELCRANIATLRRYGVSRIVTACPHTLQLFRREYPDFGYRAEVKHHTELLAELVRDGRLAPRYALPRTLTFHDSCYLARYNGVTDAPREIMKAIPGLESREMARSGKQGLCCGAGGGRMWLEEPGRRVNKVRTAQALATGAEMIGSACPYCLTMMEEGLRKHGAEERVNALDVAEVLSMSVFG</sequence>
<feature type="transmembrane region" description="Helical" evidence="7">
    <location>
        <begin position="6"/>
        <end position="26"/>
    </location>
</feature>
<proteinExistence type="predicted"/>
<gene>
    <name evidence="9" type="ORF">ACFO1S_01430</name>
</gene>
<feature type="transmembrane region" description="Helical" evidence="7">
    <location>
        <begin position="196"/>
        <end position="214"/>
    </location>
</feature>
<evidence type="ECO:0000256" key="6">
    <source>
        <dbReference type="SAM" id="MobiDB-lite"/>
    </source>
</evidence>
<keyword evidence="7" id="KW-0812">Transmembrane</keyword>
<dbReference type="SUPFAM" id="SSF46548">
    <property type="entry name" value="alpha-helical ferredoxin"/>
    <property type="match status" value="1"/>
</dbReference>
<evidence type="ECO:0000256" key="7">
    <source>
        <dbReference type="SAM" id="Phobius"/>
    </source>
</evidence>
<dbReference type="Gene3D" id="1.10.1060.10">
    <property type="entry name" value="Alpha-helical ferredoxin"/>
    <property type="match status" value="1"/>
</dbReference>
<dbReference type="Pfam" id="PF02754">
    <property type="entry name" value="CCG"/>
    <property type="match status" value="2"/>
</dbReference>
<dbReference type="InterPro" id="IPR051460">
    <property type="entry name" value="HdrC_iron-sulfur_subunit"/>
</dbReference>
<feature type="domain" description="4Fe-4S ferredoxin-type" evidence="8">
    <location>
        <begin position="371"/>
        <end position="402"/>
    </location>
</feature>
<organism evidence="9 10">
    <name type="scientific">Cohnella boryungensis</name>
    <dbReference type="NCBI Taxonomy" id="768479"/>
    <lineage>
        <taxon>Bacteria</taxon>
        <taxon>Bacillati</taxon>
        <taxon>Bacillota</taxon>
        <taxon>Bacilli</taxon>
        <taxon>Bacillales</taxon>
        <taxon>Paenibacillaceae</taxon>
        <taxon>Cohnella</taxon>
    </lineage>
</organism>
<evidence type="ECO:0000313" key="9">
    <source>
        <dbReference type="EMBL" id="MFC4302096.1"/>
    </source>
</evidence>
<dbReference type="PANTHER" id="PTHR43255">
    <property type="entry name" value="IRON-SULFUR-BINDING OXIDOREDUCTASE FADF-RELATED-RELATED"/>
    <property type="match status" value="1"/>
</dbReference>
<evidence type="ECO:0000256" key="5">
    <source>
        <dbReference type="ARBA" id="ARBA00023014"/>
    </source>
</evidence>
<dbReference type="InterPro" id="IPR036197">
    <property type="entry name" value="NarG-like_sf"/>
</dbReference>
<feature type="region of interest" description="Disordered" evidence="6">
    <location>
        <begin position="342"/>
        <end position="366"/>
    </location>
</feature>
<feature type="domain" description="4Fe-4S ferredoxin-type" evidence="8">
    <location>
        <begin position="260"/>
        <end position="289"/>
    </location>
</feature>
<dbReference type="InterPro" id="IPR017896">
    <property type="entry name" value="4Fe4S_Fe-S-bd"/>
</dbReference>
<dbReference type="Gene3D" id="1.20.950.20">
    <property type="entry name" value="Transmembrane di-heme cytochromes, Chain C"/>
    <property type="match status" value="1"/>
</dbReference>
<keyword evidence="3" id="KW-0560">Oxidoreductase</keyword>
<dbReference type="PROSITE" id="PS51379">
    <property type="entry name" value="4FE4S_FER_2"/>
    <property type="match status" value="2"/>
</dbReference>
<dbReference type="EMBL" id="JBHSED010000003">
    <property type="protein sequence ID" value="MFC4302096.1"/>
    <property type="molecule type" value="Genomic_DNA"/>
</dbReference>
<keyword evidence="1" id="KW-0004">4Fe-4S</keyword>
<keyword evidence="4" id="KW-0408">Iron</keyword>
<dbReference type="PANTHER" id="PTHR43255:SF1">
    <property type="entry name" value="IRON-SULFUR-BINDING OXIDOREDUCTASE FADF-RELATED"/>
    <property type="match status" value="1"/>
</dbReference>
<evidence type="ECO:0000256" key="3">
    <source>
        <dbReference type="ARBA" id="ARBA00023002"/>
    </source>
</evidence>
<evidence type="ECO:0000256" key="4">
    <source>
        <dbReference type="ARBA" id="ARBA00023004"/>
    </source>
</evidence>
<evidence type="ECO:0000259" key="8">
    <source>
        <dbReference type="PROSITE" id="PS51379"/>
    </source>
</evidence>
<keyword evidence="10" id="KW-1185">Reference proteome</keyword>
<feature type="transmembrane region" description="Helical" evidence="7">
    <location>
        <begin position="69"/>
        <end position="90"/>
    </location>
</feature>
<protein>
    <submittedName>
        <fullName evidence="9">Heterodisulfide reductase-related iron-sulfur binding cluster</fullName>
    </submittedName>
</protein>
<dbReference type="InterPro" id="IPR004017">
    <property type="entry name" value="Cys_rich_dom"/>
</dbReference>
<accession>A0ABV8S3G2</accession>
<dbReference type="InterPro" id="IPR009051">
    <property type="entry name" value="Helical_ferredxn"/>
</dbReference>
<keyword evidence="2" id="KW-0479">Metal-binding</keyword>
<keyword evidence="5" id="KW-0411">Iron-sulfur</keyword>
<dbReference type="InterPro" id="IPR017900">
    <property type="entry name" value="4Fe4S_Fe_S_CS"/>
</dbReference>